<dbReference type="InterPro" id="IPR027417">
    <property type="entry name" value="P-loop_NTPase"/>
</dbReference>
<organism evidence="9 10">
    <name type="scientific">Jimgerdemannia flammicorona</name>
    <dbReference type="NCBI Taxonomy" id="994334"/>
    <lineage>
        <taxon>Eukaryota</taxon>
        <taxon>Fungi</taxon>
        <taxon>Fungi incertae sedis</taxon>
        <taxon>Mucoromycota</taxon>
        <taxon>Mucoromycotina</taxon>
        <taxon>Endogonomycetes</taxon>
        <taxon>Endogonales</taxon>
        <taxon>Endogonaceae</taxon>
        <taxon>Jimgerdemannia</taxon>
    </lineage>
</organism>
<dbReference type="InterPro" id="IPR006083">
    <property type="entry name" value="PRK/URK"/>
</dbReference>
<dbReference type="NCBIfam" id="NF004018">
    <property type="entry name" value="PRK05480.1"/>
    <property type="match status" value="1"/>
</dbReference>
<dbReference type="EC" id="2.7.1.48" evidence="2"/>
<gene>
    <name evidence="9" type="ORF">BC936DRAFT_136897</name>
</gene>
<keyword evidence="4" id="KW-0547">Nucleotide-binding</keyword>
<evidence type="ECO:0000256" key="4">
    <source>
        <dbReference type="ARBA" id="ARBA00022741"/>
    </source>
</evidence>
<dbReference type="Pfam" id="PF00485">
    <property type="entry name" value="PRK"/>
    <property type="match status" value="1"/>
</dbReference>
<dbReference type="InterPro" id="IPR000764">
    <property type="entry name" value="Uridine_kinase-like"/>
</dbReference>
<dbReference type="Proteomes" id="UP000268093">
    <property type="component" value="Unassembled WGS sequence"/>
</dbReference>
<evidence type="ECO:0000256" key="2">
    <source>
        <dbReference type="ARBA" id="ARBA00012137"/>
    </source>
</evidence>
<name>A0A433CYJ8_9FUNG</name>
<dbReference type="OrthoDB" id="738517at2759"/>
<evidence type="ECO:0000256" key="6">
    <source>
        <dbReference type="ARBA" id="ARBA00022840"/>
    </source>
</evidence>
<evidence type="ECO:0000259" key="8">
    <source>
        <dbReference type="Pfam" id="PF00485"/>
    </source>
</evidence>
<evidence type="ECO:0000313" key="10">
    <source>
        <dbReference type="Proteomes" id="UP000268093"/>
    </source>
</evidence>
<feature type="compositionally biased region" description="Polar residues" evidence="7">
    <location>
        <begin position="1"/>
        <end position="16"/>
    </location>
</feature>
<evidence type="ECO:0000313" key="9">
    <source>
        <dbReference type="EMBL" id="RUP43655.1"/>
    </source>
</evidence>
<keyword evidence="6" id="KW-0067">ATP-binding</keyword>
<feature type="domain" description="Phosphoribulokinase/uridine kinase" evidence="8">
    <location>
        <begin position="42"/>
        <end position="231"/>
    </location>
</feature>
<evidence type="ECO:0000256" key="7">
    <source>
        <dbReference type="SAM" id="MobiDB-lite"/>
    </source>
</evidence>
<feature type="compositionally biased region" description="Low complexity" evidence="7">
    <location>
        <begin position="251"/>
        <end position="283"/>
    </location>
</feature>
<keyword evidence="3" id="KW-0808">Transferase</keyword>
<dbReference type="GO" id="GO:0005524">
    <property type="term" value="F:ATP binding"/>
    <property type="evidence" value="ECO:0007669"/>
    <property type="project" value="UniProtKB-KW"/>
</dbReference>
<sequence length="338" mass="37727">MSPTQPLYSNQHNPANMSIDPTKIPSNPKFFDVGPVEKAPFIIGVAGGPASGKKTVCKMIMERLNKKYDTQVKLISLQDFYRELTVEEKELADQGEFDFDHPSAFDFALVEEIIGGLLAGQTVHIPSYNFQTRKRNPTSRTLAPPDVILFEGILLLYPREILDLLSMKLFVDVDSDERLARRVIQDSGERYHLPIEKILNQYVRFVKPSFEEFIQPTKKYADIIIPRGANNLPAIDLIANHIDDLLKGRASSTNVRSGSRTGSRTGSRSHSPTVRSPTTVSTSGLLRSQSPADFVTSPVRLEYEEAESPLGKIKKSTRRQNSAEVLGTKTNLFTPVPQ</sequence>
<comment type="pathway">
    <text evidence="1">Pyrimidine metabolism; UMP biosynthesis via salvage pathway; UMP from uridine: step 1/1.</text>
</comment>
<comment type="caution">
    <text evidence="9">The sequence shown here is derived from an EMBL/GenBank/DDBJ whole genome shotgun (WGS) entry which is preliminary data.</text>
</comment>
<keyword evidence="5 9" id="KW-0418">Kinase</keyword>
<protein>
    <recommendedName>
        <fullName evidence="2">uridine/cytidine kinase</fullName>
        <ecNumber evidence="2">2.7.1.48</ecNumber>
    </recommendedName>
</protein>
<dbReference type="SUPFAM" id="SSF52540">
    <property type="entry name" value="P-loop containing nucleoside triphosphate hydrolases"/>
    <property type="match status" value="1"/>
</dbReference>
<dbReference type="CDD" id="cd02023">
    <property type="entry name" value="UMPK"/>
    <property type="match status" value="1"/>
</dbReference>
<evidence type="ECO:0000256" key="3">
    <source>
        <dbReference type="ARBA" id="ARBA00022679"/>
    </source>
</evidence>
<dbReference type="PRINTS" id="PR00988">
    <property type="entry name" value="URIDINKINASE"/>
</dbReference>
<dbReference type="PANTHER" id="PTHR10285">
    <property type="entry name" value="URIDINE KINASE"/>
    <property type="match status" value="1"/>
</dbReference>
<dbReference type="UniPathway" id="UPA00574">
    <property type="reaction ID" value="UER00637"/>
</dbReference>
<feature type="region of interest" description="Disordered" evidence="7">
    <location>
        <begin position="250"/>
        <end position="289"/>
    </location>
</feature>
<reference evidence="9 10" key="1">
    <citation type="journal article" date="2018" name="New Phytol.">
        <title>Phylogenomics of Endogonaceae and evolution of mycorrhizas within Mucoromycota.</title>
        <authorList>
            <person name="Chang Y."/>
            <person name="Desiro A."/>
            <person name="Na H."/>
            <person name="Sandor L."/>
            <person name="Lipzen A."/>
            <person name="Clum A."/>
            <person name="Barry K."/>
            <person name="Grigoriev I.V."/>
            <person name="Martin F.M."/>
            <person name="Stajich J.E."/>
            <person name="Smith M.E."/>
            <person name="Bonito G."/>
            <person name="Spatafora J.W."/>
        </authorList>
    </citation>
    <scope>NUCLEOTIDE SEQUENCE [LARGE SCALE GENOMIC DNA]</scope>
    <source>
        <strain evidence="9 10">GMNB39</strain>
    </source>
</reference>
<accession>A0A433CYJ8</accession>
<evidence type="ECO:0000256" key="1">
    <source>
        <dbReference type="ARBA" id="ARBA00004690"/>
    </source>
</evidence>
<dbReference type="AlphaFoldDB" id="A0A433CYJ8"/>
<proteinExistence type="predicted"/>
<feature type="compositionally biased region" description="Polar residues" evidence="7">
    <location>
        <begin position="319"/>
        <end position="338"/>
    </location>
</feature>
<dbReference type="Gene3D" id="3.40.50.300">
    <property type="entry name" value="P-loop containing nucleotide triphosphate hydrolases"/>
    <property type="match status" value="1"/>
</dbReference>
<dbReference type="GO" id="GO:0004849">
    <property type="term" value="F:uridine kinase activity"/>
    <property type="evidence" value="ECO:0007669"/>
    <property type="project" value="UniProtKB-EC"/>
</dbReference>
<dbReference type="EMBL" id="RBNI01010555">
    <property type="protein sequence ID" value="RUP43655.1"/>
    <property type="molecule type" value="Genomic_DNA"/>
</dbReference>
<feature type="region of interest" description="Disordered" evidence="7">
    <location>
        <begin position="305"/>
        <end position="338"/>
    </location>
</feature>
<keyword evidence="10" id="KW-1185">Reference proteome</keyword>
<dbReference type="FunFam" id="3.40.50.300:FF:001802">
    <property type="entry name" value="Uridine-cytidine kinase 1"/>
    <property type="match status" value="1"/>
</dbReference>
<dbReference type="GO" id="GO:0044206">
    <property type="term" value="P:UMP salvage"/>
    <property type="evidence" value="ECO:0007669"/>
    <property type="project" value="UniProtKB-UniPathway"/>
</dbReference>
<evidence type="ECO:0000256" key="5">
    <source>
        <dbReference type="ARBA" id="ARBA00022777"/>
    </source>
</evidence>
<feature type="region of interest" description="Disordered" evidence="7">
    <location>
        <begin position="1"/>
        <end position="21"/>
    </location>
</feature>